<evidence type="ECO:0000313" key="2">
    <source>
        <dbReference type="Proteomes" id="UP000095280"/>
    </source>
</evidence>
<dbReference type="AlphaFoldDB" id="A0A1I8FGG8"/>
<keyword evidence="2" id="KW-1185">Reference proteome</keyword>
<feature type="compositionally biased region" description="Polar residues" evidence="1">
    <location>
        <begin position="561"/>
        <end position="572"/>
    </location>
</feature>
<dbReference type="Proteomes" id="UP000095280">
    <property type="component" value="Unplaced"/>
</dbReference>
<reference evidence="3" key="1">
    <citation type="submission" date="2016-11" db="UniProtKB">
        <authorList>
            <consortium name="WormBaseParasite"/>
        </authorList>
    </citation>
    <scope>IDENTIFICATION</scope>
</reference>
<name>A0A1I8FGG8_9PLAT</name>
<proteinExistence type="predicted"/>
<sequence length="1181" mass="127182">WDSSPARLSCGSAPAEAARRPSAARWWVTCFGSKGSSRTQRLSVRESGKDFSPGQEAEFRLDLDGAGRLAFLAALTLCARPATGWRRPSTVDGPATPRCGRWPNHRFGLSSCLDVSLTPGLLHVDYYVGLRCRRTGDLQQQRGAASTEPAPAVEPPRWPPGAPDGGGDILDDAAARLPGAQRPPGLADWSGASVWRLSRGSQRSRRRRPTGSLPRRLEASAVATRRPMMRSAVRGGCSSVLACSTSPSQLRQRRRRLSLSATPSRTSVWTSATDRGKRAPSLQRPTAASLPSQQWPLPAGSPARPLSRDLIDNADARDDSVACAFVTVGWKIWRQRRRRQSGWLLPVPDAARQPRHQRAAPTARARPPASRWCEQLQLASVGSGGFGDLGKISLQLDSHRPEDQVHLASLRLSDLEQPLELFLPAGLQPGAGQQAEFNASRPGVPQAVSLDYRPAALGSARNCGSSAVTSMRIVLHGDLGSSAPGRAAEPAPAARQTVSRNVRCLSVGHLHSVTIGHEQRGGGQGVYLDSVSVSWRRSGTRKPAVPLPAMAGQRLGRRDGQTQATLTDSAESSDGEKSSRATCCTSWSVHAEPLQRLQASRGLRVRLHPNAKDDAQRRQPPIRCTAAPLKRHQLQVDDVNDSQRQRCLYTFRYPQLPRVPPSACGRTAKTSKTRTKEAKSPTSTELKRRRRRRPSRQPRWRDAATTAAGPSRPVSPSCAAGLRSCGGRRAANSLRPAGRCRPTGGGQRRQRTRESRGRWRFRIESELTVESQQPPAVWAALVTPEDGESSRQRLGGFRGDGVEDFELKFENAPDCSDGVYKVRLGLELPLTFQDLDTEGQLRVRCCNCPNLPAACGQANCLEIQADWPGALLLPAAVYECGSSRWPMTCRGRRPSGCSCSARTSSCWRVSPAVVGCCWHRDWSAATAAAAPAGRFASAPWTPGESGWVSARARLRRFGSTTSPVADIGEAAGDSAFPVGRAVQAAAEDEELELQRSRSARGRRPRPAGRTRRRSASGRTGEARDEIPTEVHGRDPRRISFQSSSTLRRSRIASVSIPPPPPRPPPPPLLTVAGGSAAGAAEAAVGATKLILARSIFRRTICAVSGPPLALALAADAEAAGAVAGHEGAHAVLVAEVAVTAPNRAAGLAPPETAPRSTAPDDEAPHRSHRRDDYQFLMIYYE</sequence>
<feature type="compositionally biased region" description="Pro residues" evidence="1">
    <location>
        <begin position="1056"/>
        <end position="1068"/>
    </location>
</feature>
<feature type="compositionally biased region" description="Pro residues" evidence="1">
    <location>
        <begin position="152"/>
        <end position="162"/>
    </location>
</feature>
<feature type="region of interest" description="Disordered" evidence="1">
    <location>
        <begin position="1145"/>
        <end position="1168"/>
    </location>
</feature>
<feature type="compositionally biased region" description="Basic and acidic residues" evidence="1">
    <location>
        <begin position="1020"/>
        <end position="1037"/>
    </location>
</feature>
<feature type="compositionally biased region" description="Polar residues" evidence="1">
    <location>
        <begin position="283"/>
        <end position="295"/>
    </location>
</feature>
<feature type="compositionally biased region" description="Basic residues" evidence="1">
    <location>
        <begin position="687"/>
        <end position="698"/>
    </location>
</feature>
<feature type="compositionally biased region" description="Polar residues" evidence="1">
    <location>
        <begin position="261"/>
        <end position="273"/>
    </location>
</feature>
<feature type="region of interest" description="Disordered" evidence="1">
    <location>
        <begin position="987"/>
        <end position="1072"/>
    </location>
</feature>
<protein>
    <submittedName>
        <fullName evidence="3">SHR-BD domain-containing protein</fullName>
    </submittedName>
</protein>
<feature type="region of interest" description="Disordered" evidence="1">
    <location>
        <begin position="139"/>
        <end position="308"/>
    </location>
</feature>
<evidence type="ECO:0000256" key="1">
    <source>
        <dbReference type="SAM" id="MobiDB-lite"/>
    </source>
</evidence>
<feature type="region of interest" description="Disordered" evidence="1">
    <location>
        <begin position="658"/>
        <end position="756"/>
    </location>
</feature>
<evidence type="ECO:0000313" key="3">
    <source>
        <dbReference type="WBParaSite" id="maker-unitig_33666-snap-gene-0.2-mRNA-1"/>
    </source>
</evidence>
<feature type="compositionally biased region" description="Basic residues" evidence="1">
    <location>
        <begin position="997"/>
        <end position="1015"/>
    </location>
</feature>
<organism evidence="2 3">
    <name type="scientific">Macrostomum lignano</name>
    <dbReference type="NCBI Taxonomy" id="282301"/>
    <lineage>
        <taxon>Eukaryota</taxon>
        <taxon>Metazoa</taxon>
        <taxon>Spiralia</taxon>
        <taxon>Lophotrochozoa</taxon>
        <taxon>Platyhelminthes</taxon>
        <taxon>Rhabditophora</taxon>
        <taxon>Macrostomorpha</taxon>
        <taxon>Macrostomida</taxon>
        <taxon>Macrostomidae</taxon>
        <taxon>Macrostomum</taxon>
    </lineage>
</organism>
<dbReference type="WBParaSite" id="maker-unitig_33666-snap-gene-0.2-mRNA-1">
    <property type="protein sequence ID" value="maker-unitig_33666-snap-gene-0.2-mRNA-1"/>
    <property type="gene ID" value="maker-unitig_33666-snap-gene-0.2"/>
</dbReference>
<accession>A0A1I8FGG8</accession>
<dbReference type="Gene3D" id="2.60.60.20">
    <property type="entry name" value="PLAT/LH2 domain"/>
    <property type="match status" value="1"/>
</dbReference>
<feature type="region of interest" description="Disordered" evidence="1">
    <location>
        <begin position="537"/>
        <end position="580"/>
    </location>
</feature>